<evidence type="ECO:0000313" key="7">
    <source>
        <dbReference type="Proteomes" id="UP000620591"/>
    </source>
</evidence>
<dbReference type="EC" id="7.6.2.9" evidence="4"/>
<dbReference type="InterPro" id="IPR008995">
    <property type="entry name" value="Mo/tungstate-bd_C_term_dom"/>
</dbReference>
<name>A0A8I0ERL0_9ACTN</name>
<keyword evidence="1" id="KW-0813">Transport</keyword>
<dbReference type="SUPFAM" id="SSF52540">
    <property type="entry name" value="P-loop containing nucleoside triphosphate hydrolases"/>
    <property type="match status" value="1"/>
</dbReference>
<accession>A0A8I0ERL0</accession>
<dbReference type="InterPro" id="IPR003439">
    <property type="entry name" value="ABC_transporter-like_ATP-bd"/>
</dbReference>
<dbReference type="AlphaFoldDB" id="A0A8I0ERL0"/>
<evidence type="ECO:0000256" key="2">
    <source>
        <dbReference type="ARBA" id="ARBA00022741"/>
    </source>
</evidence>
<evidence type="ECO:0000259" key="5">
    <source>
        <dbReference type="PROSITE" id="PS50893"/>
    </source>
</evidence>
<dbReference type="InterPro" id="IPR050093">
    <property type="entry name" value="ABC_SmlMolc_Importer"/>
</dbReference>
<protein>
    <recommendedName>
        <fullName evidence="4">ABC-type quaternary amine transporter</fullName>
        <ecNumber evidence="4">7.6.2.9</ecNumber>
    </recommendedName>
</protein>
<proteinExistence type="predicted"/>
<keyword evidence="3 6" id="KW-0067">ATP-binding</keyword>
<organism evidence="6 7">
    <name type="scientific">Aeromicrobium senzhongii</name>
    <dbReference type="NCBI Taxonomy" id="2663859"/>
    <lineage>
        <taxon>Bacteria</taxon>
        <taxon>Bacillati</taxon>
        <taxon>Actinomycetota</taxon>
        <taxon>Actinomycetes</taxon>
        <taxon>Propionibacteriales</taxon>
        <taxon>Nocardioidaceae</taxon>
        <taxon>Aeromicrobium</taxon>
    </lineage>
</organism>
<dbReference type="PROSITE" id="PS00211">
    <property type="entry name" value="ABC_TRANSPORTER_1"/>
    <property type="match status" value="1"/>
</dbReference>
<dbReference type="InterPro" id="IPR003593">
    <property type="entry name" value="AAA+_ATPase"/>
</dbReference>
<dbReference type="InterPro" id="IPR027417">
    <property type="entry name" value="P-loop_NTPase"/>
</dbReference>
<evidence type="ECO:0000256" key="3">
    <source>
        <dbReference type="ARBA" id="ARBA00022840"/>
    </source>
</evidence>
<sequence length="370" mass="40567">MTELSRASVDAESGGIELESVSKTYGNMRAVDEVNLQVMPGEFLSFLGPSGGGKTTTLNMIAGFEQSETGSIRLGGRQVDRLPPYKRNIGMVFQNYALFPHMTVRGNLEYPLKTRKVPKDERAKLVDAALETVRLNGKGDLYPKELSGGMQQRVALARAMVFGPNVLLMDEPLGALDRKLREELQLEIRRIHREIKSTCIYVTHDQEEALVLSDRIAVFNRGRIEQLGNADDLYYRPQTLFVGTFLGESTVLPAVVVEARAGRVKLATVGGAHVWAEENTSLAGSKCSLLIRPESLDLFASESEVPEDWNFVDVHLEEELFLGSSWKQRVLLNDGTPGIVRSASSVATLDGSAGFVMAWDPAAGVVLAND</sequence>
<comment type="caution">
    <text evidence="6">The sequence shown here is derived from an EMBL/GenBank/DDBJ whole genome shotgun (WGS) entry which is preliminary data.</text>
</comment>
<dbReference type="PANTHER" id="PTHR42781:SF4">
    <property type="entry name" value="SPERMIDINE_PUTRESCINE IMPORT ATP-BINDING PROTEIN POTA"/>
    <property type="match status" value="1"/>
</dbReference>
<keyword evidence="2" id="KW-0547">Nucleotide-binding</keyword>
<evidence type="ECO:0000313" key="6">
    <source>
        <dbReference type="EMBL" id="MBC9225121.1"/>
    </source>
</evidence>
<dbReference type="RefSeq" id="WP_187768459.1">
    <property type="nucleotide sequence ID" value="NZ_JACTVM010000001.1"/>
</dbReference>
<reference evidence="6" key="1">
    <citation type="submission" date="2020-09" db="EMBL/GenBank/DDBJ databases">
        <title>Novel species in genus Aeromicrobium.</title>
        <authorList>
            <person name="Zhang G."/>
        </authorList>
    </citation>
    <scope>NUCLEOTIDE SEQUENCE</scope>
    <source>
        <strain evidence="6">Zg-636</strain>
    </source>
</reference>
<dbReference type="PANTHER" id="PTHR42781">
    <property type="entry name" value="SPERMIDINE/PUTRESCINE IMPORT ATP-BINDING PROTEIN POTA"/>
    <property type="match status" value="1"/>
</dbReference>
<dbReference type="GO" id="GO:0015418">
    <property type="term" value="F:ABC-type quaternary ammonium compound transporting activity"/>
    <property type="evidence" value="ECO:0007669"/>
    <property type="project" value="UniProtKB-EC"/>
</dbReference>
<dbReference type="SUPFAM" id="SSF50331">
    <property type="entry name" value="MOP-like"/>
    <property type="match status" value="1"/>
</dbReference>
<dbReference type="Gene3D" id="3.40.50.300">
    <property type="entry name" value="P-loop containing nucleotide triphosphate hydrolases"/>
    <property type="match status" value="1"/>
</dbReference>
<dbReference type="GO" id="GO:0005524">
    <property type="term" value="F:ATP binding"/>
    <property type="evidence" value="ECO:0007669"/>
    <property type="project" value="UniProtKB-KW"/>
</dbReference>
<dbReference type="Proteomes" id="UP000620591">
    <property type="component" value="Unassembled WGS sequence"/>
</dbReference>
<dbReference type="Pfam" id="PF00005">
    <property type="entry name" value="ABC_tran"/>
    <property type="match status" value="1"/>
</dbReference>
<evidence type="ECO:0000256" key="1">
    <source>
        <dbReference type="ARBA" id="ARBA00022448"/>
    </source>
</evidence>
<dbReference type="EMBL" id="JACTVM010000001">
    <property type="protein sequence ID" value="MBC9225121.1"/>
    <property type="molecule type" value="Genomic_DNA"/>
</dbReference>
<dbReference type="PROSITE" id="PS50893">
    <property type="entry name" value="ABC_TRANSPORTER_2"/>
    <property type="match status" value="1"/>
</dbReference>
<dbReference type="GO" id="GO:0016887">
    <property type="term" value="F:ATP hydrolysis activity"/>
    <property type="evidence" value="ECO:0007669"/>
    <property type="project" value="InterPro"/>
</dbReference>
<evidence type="ECO:0000256" key="4">
    <source>
        <dbReference type="ARBA" id="ARBA00066388"/>
    </source>
</evidence>
<dbReference type="FunFam" id="3.40.50.300:FF:000425">
    <property type="entry name" value="Probable ABC transporter, ATP-binding subunit"/>
    <property type="match status" value="1"/>
</dbReference>
<dbReference type="InterPro" id="IPR017871">
    <property type="entry name" value="ABC_transporter-like_CS"/>
</dbReference>
<dbReference type="Gene3D" id="2.40.50.100">
    <property type="match status" value="1"/>
</dbReference>
<gene>
    <name evidence="6" type="ORF">IBG24_02180</name>
</gene>
<dbReference type="SMART" id="SM00382">
    <property type="entry name" value="AAA"/>
    <property type="match status" value="1"/>
</dbReference>
<feature type="domain" description="ABC transporter" evidence="5">
    <location>
        <begin position="16"/>
        <end position="246"/>
    </location>
</feature>